<proteinExistence type="predicted"/>
<dbReference type="SUPFAM" id="SSF52540">
    <property type="entry name" value="P-loop containing nucleoside triphosphate hydrolases"/>
    <property type="match status" value="1"/>
</dbReference>
<dbReference type="InterPro" id="IPR027417">
    <property type="entry name" value="P-loop_NTPase"/>
</dbReference>
<dbReference type="PANTHER" id="PTHR48419">
    <property type="entry name" value="SULFOTRANSFERASE DOMAIN-CONTAINING PROTEIN"/>
    <property type="match status" value="1"/>
</dbReference>
<keyword evidence="2" id="KW-1185">Reference proteome</keyword>
<sequence>MISERGDFTVFAEPFSAYYYYSDERASYRYLPAGSPPEAQWSSILSKITDAADTSAVFVRDMAYHVAPRTAEVARLPFVHTFIIRHPLRALLSLHRLLPDFTADETGFEAQYRLAREVQAVTGNPPLIINGDELRDAPENIVHSYCDRVGIPYLPDALSWERGMRKEWGPWARWHHDVAASTGFRPRDAIDHSATTLPARVDAVYEKCLDAYLGMVALKEAADNAI</sequence>
<dbReference type="PANTHER" id="PTHR48419:SF1">
    <property type="entry name" value="SULFOTRANSFERASE DOMAIN-CONTAINING PROTEIN"/>
    <property type="match status" value="1"/>
</dbReference>
<dbReference type="Pfam" id="PF19798">
    <property type="entry name" value="Sulfotransfer_5"/>
    <property type="match status" value="1"/>
</dbReference>
<dbReference type="EMBL" id="QLYX01000007">
    <property type="protein sequence ID" value="RAY14035.1"/>
    <property type="molecule type" value="Genomic_DNA"/>
</dbReference>
<dbReference type="Proteomes" id="UP000251891">
    <property type="component" value="Unassembled WGS sequence"/>
</dbReference>
<organism evidence="1 2">
    <name type="scientific">Actinomadura craniellae</name>
    <dbReference type="NCBI Taxonomy" id="2231787"/>
    <lineage>
        <taxon>Bacteria</taxon>
        <taxon>Bacillati</taxon>
        <taxon>Actinomycetota</taxon>
        <taxon>Actinomycetes</taxon>
        <taxon>Streptosporangiales</taxon>
        <taxon>Thermomonosporaceae</taxon>
        <taxon>Actinomadura</taxon>
    </lineage>
</organism>
<name>A0A365H4K0_9ACTN</name>
<accession>A0A365H4K0</accession>
<evidence type="ECO:0000313" key="1">
    <source>
        <dbReference type="EMBL" id="RAY14035.1"/>
    </source>
</evidence>
<reference evidence="1 2" key="1">
    <citation type="submission" date="2018-06" db="EMBL/GenBank/DDBJ databases">
        <title>Actinomadura craniellae sp. nov. isolated from marine sponge Craniella sp.</title>
        <authorList>
            <person name="Li L."/>
            <person name="Xu Q.H."/>
            <person name="Lin H.W."/>
            <person name="Lu Y.H."/>
        </authorList>
    </citation>
    <scope>NUCLEOTIDE SEQUENCE [LARGE SCALE GENOMIC DNA]</scope>
    <source>
        <strain evidence="1 2">LHW63021</strain>
    </source>
</reference>
<gene>
    <name evidence="1" type="ORF">DPM19_17290</name>
</gene>
<dbReference type="InterPro" id="IPR053226">
    <property type="entry name" value="Pyrrolopyrazine_biosynth_F"/>
</dbReference>
<dbReference type="AlphaFoldDB" id="A0A365H4K0"/>
<evidence type="ECO:0008006" key="3">
    <source>
        <dbReference type="Google" id="ProtNLM"/>
    </source>
</evidence>
<comment type="caution">
    <text evidence="1">The sequence shown here is derived from an EMBL/GenBank/DDBJ whole genome shotgun (WGS) entry which is preliminary data.</text>
</comment>
<protein>
    <recommendedName>
        <fullName evidence="3">Sulfotransferase family protein</fullName>
    </recommendedName>
</protein>
<evidence type="ECO:0000313" key="2">
    <source>
        <dbReference type="Proteomes" id="UP000251891"/>
    </source>
</evidence>